<evidence type="ECO:0000313" key="2">
    <source>
        <dbReference type="EMBL" id="KAG9394709.1"/>
    </source>
</evidence>
<feature type="compositionally biased region" description="Acidic residues" evidence="1">
    <location>
        <begin position="1"/>
        <end position="12"/>
    </location>
</feature>
<keyword evidence="3" id="KW-1185">Reference proteome</keyword>
<feature type="region of interest" description="Disordered" evidence="1">
    <location>
        <begin position="329"/>
        <end position="354"/>
    </location>
</feature>
<dbReference type="EMBL" id="JAHDYR010000013">
    <property type="protein sequence ID" value="KAG9394709.1"/>
    <property type="molecule type" value="Genomic_DNA"/>
</dbReference>
<feature type="compositionally biased region" description="Basic and acidic residues" evidence="1">
    <location>
        <begin position="591"/>
        <end position="600"/>
    </location>
</feature>
<comment type="caution">
    <text evidence="2">The sequence shown here is derived from an EMBL/GenBank/DDBJ whole genome shotgun (WGS) entry which is preliminary data.</text>
</comment>
<evidence type="ECO:0000313" key="3">
    <source>
        <dbReference type="Proteomes" id="UP000717585"/>
    </source>
</evidence>
<organism evidence="2 3">
    <name type="scientific">Carpediemonas membranifera</name>
    <dbReference type="NCBI Taxonomy" id="201153"/>
    <lineage>
        <taxon>Eukaryota</taxon>
        <taxon>Metamonada</taxon>
        <taxon>Carpediemonas-like organisms</taxon>
        <taxon>Carpediemonas</taxon>
    </lineage>
</organism>
<sequence>MSDSDWDFDSESDGGTSNIPLQSHIRMTDGDEKFVMPKDHRFQSSKTAAINRINYPMSSVMKSLPEPSGSNSKGQLELERWLTDIVAKHSNLTSLELITSWSTQYNIQYSPAWCELYLQYIYSHYIRGKHSAAGGKLLDFFLSKDSIKTLRPYDDPSDVLDTEERRLLFVSTNSILNIAARLWIPGEWSRFNTMLTLAAERIVPGVHRYLYLVQLATLAHHVGALRSAGLMSGVLPAIVRMAEYYTISARQYLETHTKTADATELDSHDDFESSDELDWETDSNEGNDKTAERNIYASPFHQVEDEAVEIGLGLFILLSLLQDVSPLTCDPMPSHEDDESDTETGDGASTFGDADPLPLYLTDDELAQHMNAEVLAEVDERLRAPCYDPLADDVTQTQLAVLGSIYDHMPPCEVKSKVAMLLGRIAVAEHQPTVAESYYYEGLVVLDAIPHGPMAPILTELGLRLLMGYAEVTAALQKYKYSVVAYESAAMLLHIRQQLSGELDDNVELDRLHRELAAMCRGANDVPRATRYYAHVLAKAESEGRFIVAGCTADILSDIFRDKSDFTTAEQYLRLAVRFLGSTLLEEPDEASTKARDDISRSSGSSRSSRTDSLVRTRSRRAHRLSLSSDSSASGAVIVHKTSGLSSQQQSAYIKLAHLQLDSLKFHKGLTQLFALAKQPLPTTQLLSIHFQQAEGYLKVRDMTRARTMLMRIDGSLKLRTNNVSQTVGATATQSQRSRAGASADSVTSRNKVRFNLLCAKYFRLNGRAAEALTFVDYTYDEAEAQPGVLAYKRAKILGDVLVNNTSENIAIKPRWISNDPGLQSFGYDLRAPSHSTTVCGTRQQVRAVCLAAALAAINEFSHTDHSKETAATLFALNIAFPLIPENLKLPDSDDPVVDVDLTAFTSAVYSPPTPRLAIPSPFSRTTHTSASGVTGLNPDQLTHAALKARCSSTLSRISELALNPLVHLEALEMMARISFPDPAMKWDNEDVRAKADEAFRQYFTEARDGTYRLLMVGSAVPLASIVSPGFRERISAHFFALVTLVFRTKDASAVMANLPLIDAALALDPGRVPATYVDRAPTRCDAPLVRSMLPSLMGTDITNSYLSSISPIAPLLRRYFDSPRPLDEMSPGPEFSDTHHHLFTRSATNSPATSQCMTPVALDGPIIIKGDDPSPPEAIWAMSVTMKSNYSRYVSGAIGKTVLAEENNELKRRMLAVMDDERDRMIHRPLKAAMGGDADLITVANSYDVFNQYLKHQVHSRSDNGALLLFSVKNTAFACITRSGLVKQVPFISVDNLNLLIQQQRLEEEESDADFGESDDADTIVNGSGVKLSLVEVDAEDVDVDFDDFDDSDTNEPSSTIANTTSVPIIRQDQDLQHGDSQQALRNSVAQHPAAVEETDDDDWDDFDLGNDANATNGQSQTFVQAKLNNWTAEPVIGDLFDTGATIAQQLAGVGHVSSIHIIGPPVMQLFPWERHLPDVACVRWISIVALACTAVTRFESTSLVLPKCYVSLLPPVPHAAHLHKAVSSSNELRLDLREGDLLSDKPSFAQRLLGKKSTGATQVIQADGLDISSCSNLLDNIEADLRSFGGYSVEEFPLIAFTMADLAAVPEILSAVLLFADHPVVFVPADKMKRFAELLNKERRQIIRASSKSSKRDDALQVENPSQFVAPFLDMARKKLRVPLFVFNLLG</sequence>
<feature type="region of interest" description="Disordered" evidence="1">
    <location>
        <begin position="263"/>
        <end position="293"/>
    </location>
</feature>
<feature type="region of interest" description="Disordered" evidence="1">
    <location>
        <begin position="1346"/>
        <end position="1417"/>
    </location>
</feature>
<reference evidence="2" key="1">
    <citation type="submission" date="2021-05" db="EMBL/GenBank/DDBJ databases">
        <title>A free-living protist that lacks canonical eukaryotic 1 DNA replication and segregation systems.</title>
        <authorList>
            <person name="Salas-Leiva D.E."/>
            <person name="Tromer E.C."/>
            <person name="Curtis B.A."/>
            <person name="Jerlstrom-Hultqvist J."/>
            <person name="Kolisko M."/>
            <person name="Yi Z."/>
            <person name="Salas-Leiva J.S."/>
            <person name="Gallot-Lavallee L."/>
            <person name="Kops G.J.P.L."/>
            <person name="Archibald J.M."/>
            <person name="Simpson A.G.B."/>
            <person name="Roger A.J."/>
        </authorList>
    </citation>
    <scope>NUCLEOTIDE SEQUENCE</scope>
    <source>
        <strain evidence="2">BICM</strain>
    </source>
</reference>
<evidence type="ECO:0000256" key="1">
    <source>
        <dbReference type="SAM" id="MobiDB-lite"/>
    </source>
</evidence>
<feature type="compositionally biased region" description="Polar residues" evidence="1">
    <location>
        <begin position="1380"/>
        <end position="1391"/>
    </location>
</feature>
<feature type="region of interest" description="Disordered" evidence="1">
    <location>
        <begin position="590"/>
        <end position="628"/>
    </location>
</feature>
<feature type="compositionally biased region" description="Acidic residues" evidence="1">
    <location>
        <begin position="272"/>
        <end position="285"/>
    </location>
</feature>
<feature type="compositionally biased region" description="Acidic residues" evidence="1">
    <location>
        <begin position="1346"/>
        <end position="1355"/>
    </location>
</feature>
<gene>
    <name evidence="2" type="ORF">J8273_3682</name>
</gene>
<feature type="compositionally biased region" description="Polar residues" evidence="1">
    <location>
        <begin position="1356"/>
        <end position="1368"/>
    </location>
</feature>
<dbReference type="Proteomes" id="UP000717585">
    <property type="component" value="Unassembled WGS sequence"/>
</dbReference>
<name>A0A8J6B7G4_9EUKA</name>
<protein>
    <submittedName>
        <fullName evidence="2">DFA family protein</fullName>
    </submittedName>
</protein>
<feature type="region of interest" description="Disordered" evidence="1">
    <location>
        <begin position="1"/>
        <end position="23"/>
    </location>
</feature>
<feature type="compositionally biased region" description="Acidic residues" evidence="1">
    <location>
        <begin position="1398"/>
        <end position="1410"/>
    </location>
</feature>
<accession>A0A8J6B7G4</accession>
<proteinExistence type="predicted"/>